<dbReference type="Proteomes" id="UP000254866">
    <property type="component" value="Unassembled WGS sequence"/>
</dbReference>
<organism evidence="8 9">
    <name type="scientific">Venustampulla echinocandica</name>
    <dbReference type="NCBI Taxonomy" id="2656787"/>
    <lineage>
        <taxon>Eukaryota</taxon>
        <taxon>Fungi</taxon>
        <taxon>Dikarya</taxon>
        <taxon>Ascomycota</taxon>
        <taxon>Pezizomycotina</taxon>
        <taxon>Leotiomycetes</taxon>
        <taxon>Helotiales</taxon>
        <taxon>Pleuroascaceae</taxon>
        <taxon>Venustampulla</taxon>
    </lineage>
</organism>
<feature type="binding site" description="axial binding residue" evidence="5">
    <location>
        <position position="530"/>
    </location>
    <ligand>
        <name>heme</name>
        <dbReference type="ChEBI" id="CHEBI:30413"/>
    </ligand>
    <ligandPart>
        <name>Fe</name>
        <dbReference type="ChEBI" id="CHEBI:18248"/>
    </ligandPart>
</feature>
<keyword evidence="9" id="KW-1185">Reference proteome</keyword>
<feature type="region of interest" description="Disordered" evidence="7">
    <location>
        <begin position="473"/>
        <end position="511"/>
    </location>
</feature>
<comment type="similarity">
    <text evidence="2 6">Belongs to the cytochrome P450 family.</text>
</comment>
<evidence type="ECO:0000256" key="6">
    <source>
        <dbReference type="RuleBase" id="RU000461"/>
    </source>
</evidence>
<dbReference type="PANTHER" id="PTHR24305">
    <property type="entry name" value="CYTOCHROME P450"/>
    <property type="match status" value="1"/>
</dbReference>
<dbReference type="Gene3D" id="1.10.630.10">
    <property type="entry name" value="Cytochrome P450"/>
    <property type="match status" value="1"/>
</dbReference>
<evidence type="ECO:0000313" key="9">
    <source>
        <dbReference type="Proteomes" id="UP000254866"/>
    </source>
</evidence>
<evidence type="ECO:0000256" key="5">
    <source>
        <dbReference type="PIRSR" id="PIRSR602401-1"/>
    </source>
</evidence>
<dbReference type="InterPro" id="IPR017972">
    <property type="entry name" value="Cyt_P450_CS"/>
</dbReference>
<dbReference type="RefSeq" id="XP_031872791.1">
    <property type="nucleotide sequence ID" value="XM_032008737.1"/>
</dbReference>
<dbReference type="InterPro" id="IPR001128">
    <property type="entry name" value="Cyt_P450"/>
</dbReference>
<comment type="cofactor">
    <cofactor evidence="1 5">
        <name>heme</name>
        <dbReference type="ChEBI" id="CHEBI:30413"/>
    </cofactor>
</comment>
<keyword evidence="6" id="KW-0503">Monooxygenase</keyword>
<evidence type="ECO:0000256" key="1">
    <source>
        <dbReference type="ARBA" id="ARBA00001971"/>
    </source>
</evidence>
<comment type="caution">
    <text evidence="8">The sequence shown here is derived from an EMBL/GenBank/DDBJ whole genome shotgun (WGS) entry which is preliminary data.</text>
</comment>
<dbReference type="OrthoDB" id="1470350at2759"/>
<evidence type="ECO:0000256" key="3">
    <source>
        <dbReference type="ARBA" id="ARBA00022723"/>
    </source>
</evidence>
<dbReference type="AlphaFoldDB" id="A0A370TX82"/>
<evidence type="ECO:0000256" key="2">
    <source>
        <dbReference type="ARBA" id="ARBA00010617"/>
    </source>
</evidence>
<protein>
    <recommendedName>
        <fullName evidence="10">Cytochrome P450</fullName>
    </recommendedName>
</protein>
<reference evidence="8 9" key="1">
    <citation type="journal article" date="2018" name="IMA Fungus">
        <title>IMA Genome-F 9: Draft genome sequence of Annulohypoxylon stygium, Aspergillus mulundensis, Berkeleyomyces basicola (syn. Thielaviopsis basicola), Ceratocystis smalleyi, two Cercospora beticola strains, Coleophoma cylindrospora, Fusarium fracticaudum, Phialophora cf. hyalina, and Morchella septimelata.</title>
        <authorList>
            <person name="Wingfield B.D."/>
            <person name="Bills G.F."/>
            <person name="Dong Y."/>
            <person name="Huang W."/>
            <person name="Nel W.J."/>
            <person name="Swalarsk-Parry B.S."/>
            <person name="Vaghefi N."/>
            <person name="Wilken P.M."/>
            <person name="An Z."/>
            <person name="de Beer Z.W."/>
            <person name="De Vos L."/>
            <person name="Chen L."/>
            <person name="Duong T.A."/>
            <person name="Gao Y."/>
            <person name="Hammerbacher A."/>
            <person name="Kikkert J.R."/>
            <person name="Li Y."/>
            <person name="Li H."/>
            <person name="Li K."/>
            <person name="Li Q."/>
            <person name="Liu X."/>
            <person name="Ma X."/>
            <person name="Naidoo K."/>
            <person name="Pethybridge S.J."/>
            <person name="Sun J."/>
            <person name="Steenkamp E.T."/>
            <person name="van der Nest M.A."/>
            <person name="van Wyk S."/>
            <person name="Wingfield M.J."/>
            <person name="Xiong C."/>
            <person name="Yue Q."/>
            <person name="Zhang X."/>
        </authorList>
    </citation>
    <scope>NUCLEOTIDE SEQUENCE [LARGE SCALE GENOMIC DNA]</scope>
    <source>
        <strain evidence="8 9">BP 5553</strain>
    </source>
</reference>
<gene>
    <name evidence="8" type="ORF">BP5553_00114</name>
</gene>
<keyword evidence="6" id="KW-0560">Oxidoreductase</keyword>
<dbReference type="InterPro" id="IPR002401">
    <property type="entry name" value="Cyt_P450_E_grp-I"/>
</dbReference>
<evidence type="ECO:0000256" key="7">
    <source>
        <dbReference type="SAM" id="MobiDB-lite"/>
    </source>
</evidence>
<evidence type="ECO:0000256" key="4">
    <source>
        <dbReference type="ARBA" id="ARBA00023004"/>
    </source>
</evidence>
<dbReference type="STRING" id="2656787.A0A370TX82"/>
<name>A0A370TX82_9HELO</name>
<dbReference type="SUPFAM" id="SSF48264">
    <property type="entry name" value="Cytochrome P450"/>
    <property type="match status" value="1"/>
</dbReference>
<evidence type="ECO:0000313" key="8">
    <source>
        <dbReference type="EMBL" id="RDL40135.1"/>
    </source>
</evidence>
<accession>A0A370TX82</accession>
<keyword evidence="3 5" id="KW-0479">Metal-binding</keyword>
<dbReference type="InterPro" id="IPR036396">
    <property type="entry name" value="Cyt_P450_sf"/>
</dbReference>
<sequence length="594" mass="66850">MQLSTIMSAVLLLTLTILGVQIAKLWRNYTHAKKTGLPVIITPLLETQILAQMATPILRAIYLKHLDQGKGWPRWCRFMIKDWPWEDRRQAHEEFGDVFILVSTEGMICYSADANMSWDVLNRRYDFTKPRDKYKILELHGPNVATAEGAEYRFHVRITAPPLADGSGVNELVWNETMYQTRTLLCKWEEEPPNDLHEDINALTLAVISLAGFGKKLEAVKEQSQDIPSGYRISFLKAISDTTAFLFPILVFPAWLLKITPLAKAHIAHTQLDKYLRAMICKERVAAESRGNVKSTGPKGNLLQTVLKSSYDVAQVEKQKKVGEQKTRKDGFTDDEVLGNLFIYLLAGYETTANAIAYGLIVLALEPELQKRVAAEVDSVWSRAAAQGRSELTYEKDFSQLQYMYGFMYETFRLYPGVTLITKMCHAAQPVQVGTTTHILPPGCRVYLSAPGVHYNSKYWENATELKPERWSEAYSHSKGDANTTPLSGHTTTPNPNGTKPQAKSSTLAADKTRQMRGTLLTFSDGSRACLGRKFAQAEYIAFFAALLHKFELRFAEGVDQVQARKDLDWKCAGKVTLAPLAGSRIKLMRREGR</sequence>
<dbReference type="EMBL" id="NPIC01000001">
    <property type="protein sequence ID" value="RDL40135.1"/>
    <property type="molecule type" value="Genomic_DNA"/>
</dbReference>
<dbReference type="GO" id="GO:0005506">
    <property type="term" value="F:iron ion binding"/>
    <property type="evidence" value="ECO:0007669"/>
    <property type="project" value="InterPro"/>
</dbReference>
<dbReference type="GO" id="GO:0020037">
    <property type="term" value="F:heme binding"/>
    <property type="evidence" value="ECO:0007669"/>
    <property type="project" value="InterPro"/>
</dbReference>
<evidence type="ECO:0008006" key="10">
    <source>
        <dbReference type="Google" id="ProtNLM"/>
    </source>
</evidence>
<dbReference type="Pfam" id="PF00067">
    <property type="entry name" value="p450"/>
    <property type="match status" value="1"/>
</dbReference>
<dbReference type="GO" id="GO:0004497">
    <property type="term" value="F:monooxygenase activity"/>
    <property type="evidence" value="ECO:0007669"/>
    <property type="project" value="UniProtKB-KW"/>
</dbReference>
<feature type="compositionally biased region" description="Polar residues" evidence="7">
    <location>
        <begin position="481"/>
        <end position="508"/>
    </location>
</feature>
<keyword evidence="5 6" id="KW-0349">Heme</keyword>
<dbReference type="PRINTS" id="PR00385">
    <property type="entry name" value="P450"/>
</dbReference>
<dbReference type="PROSITE" id="PS00086">
    <property type="entry name" value="CYTOCHROME_P450"/>
    <property type="match status" value="1"/>
</dbReference>
<dbReference type="GeneID" id="43592963"/>
<dbReference type="GO" id="GO:0016705">
    <property type="term" value="F:oxidoreductase activity, acting on paired donors, with incorporation or reduction of molecular oxygen"/>
    <property type="evidence" value="ECO:0007669"/>
    <property type="project" value="InterPro"/>
</dbReference>
<proteinExistence type="inferred from homology"/>
<dbReference type="PANTHER" id="PTHR24305:SF166">
    <property type="entry name" value="CYTOCHROME P450 12A4, MITOCHONDRIAL-RELATED"/>
    <property type="match status" value="1"/>
</dbReference>
<keyword evidence="4 5" id="KW-0408">Iron</keyword>
<dbReference type="PRINTS" id="PR00463">
    <property type="entry name" value="EP450I"/>
</dbReference>
<dbReference type="InterPro" id="IPR050121">
    <property type="entry name" value="Cytochrome_P450_monoxygenase"/>
</dbReference>